<accession>A0A183BQU6</accession>
<dbReference type="WBParaSite" id="GPLIN_000298200">
    <property type="protein sequence ID" value="GPLIN_000298200"/>
    <property type="gene ID" value="GPLIN_000298200"/>
</dbReference>
<feature type="compositionally biased region" description="Basic and acidic residues" evidence="1">
    <location>
        <begin position="44"/>
        <end position="54"/>
    </location>
</feature>
<evidence type="ECO:0000313" key="3">
    <source>
        <dbReference type="WBParaSite" id="GPLIN_000298200"/>
    </source>
</evidence>
<reference evidence="2" key="1">
    <citation type="submission" date="2013-12" db="EMBL/GenBank/DDBJ databases">
        <authorList>
            <person name="Aslett M."/>
        </authorList>
    </citation>
    <scope>NUCLEOTIDE SEQUENCE [LARGE SCALE GENOMIC DNA]</scope>
    <source>
        <strain evidence="2">Lindley</strain>
    </source>
</reference>
<dbReference type="Proteomes" id="UP000050741">
    <property type="component" value="Unassembled WGS sequence"/>
</dbReference>
<proteinExistence type="predicted"/>
<reference evidence="3" key="3">
    <citation type="submission" date="2016-06" db="UniProtKB">
        <authorList>
            <consortium name="WormBaseParasite"/>
        </authorList>
    </citation>
    <scope>IDENTIFICATION</scope>
</reference>
<feature type="region of interest" description="Disordered" evidence="1">
    <location>
        <begin position="44"/>
        <end position="70"/>
    </location>
</feature>
<name>A0A183BQU6_GLOPA</name>
<evidence type="ECO:0000256" key="1">
    <source>
        <dbReference type="SAM" id="MobiDB-lite"/>
    </source>
</evidence>
<evidence type="ECO:0000313" key="2">
    <source>
        <dbReference type="Proteomes" id="UP000050741"/>
    </source>
</evidence>
<keyword evidence="2" id="KW-1185">Reference proteome</keyword>
<reference evidence="2" key="2">
    <citation type="submission" date="2014-05" db="EMBL/GenBank/DDBJ databases">
        <title>The genome and life-stage specific transcriptomes of Globodera pallida elucidate key aspects of plant parasitism by a cyst nematode.</title>
        <authorList>
            <person name="Cotton J.A."/>
            <person name="Lilley C.J."/>
            <person name="Jones L.M."/>
            <person name="Kikuchi T."/>
            <person name="Reid A.J."/>
            <person name="Thorpe P."/>
            <person name="Tsai I.J."/>
            <person name="Beasley H."/>
            <person name="Blok V."/>
            <person name="Cock P.J.A."/>
            <person name="Van den Akker S.E."/>
            <person name="Holroyd N."/>
            <person name="Hunt M."/>
            <person name="Mantelin S."/>
            <person name="Naghra H."/>
            <person name="Pain A."/>
            <person name="Palomares-Rius J.E."/>
            <person name="Zarowiecki M."/>
            <person name="Berriman M."/>
            <person name="Jones J.T."/>
            <person name="Urwin P.E."/>
        </authorList>
    </citation>
    <scope>NUCLEOTIDE SEQUENCE [LARGE SCALE GENOMIC DNA]</scope>
    <source>
        <strain evidence="2">Lindley</strain>
    </source>
</reference>
<sequence>MDEQASTSSADSGIFVQQNQQIQSGMAPDKNACKVLRFESATERERLMNREKSPSSRVMPTQLIHPADDDESGGFLGHGWGFEIVQNYNVTANNDQIHAF</sequence>
<dbReference type="AlphaFoldDB" id="A0A183BQU6"/>
<organism evidence="2 3">
    <name type="scientific">Globodera pallida</name>
    <name type="common">Potato cyst nematode worm</name>
    <name type="synonym">Heterodera pallida</name>
    <dbReference type="NCBI Taxonomy" id="36090"/>
    <lineage>
        <taxon>Eukaryota</taxon>
        <taxon>Metazoa</taxon>
        <taxon>Ecdysozoa</taxon>
        <taxon>Nematoda</taxon>
        <taxon>Chromadorea</taxon>
        <taxon>Rhabditida</taxon>
        <taxon>Tylenchina</taxon>
        <taxon>Tylenchomorpha</taxon>
        <taxon>Tylenchoidea</taxon>
        <taxon>Heteroderidae</taxon>
        <taxon>Heteroderinae</taxon>
        <taxon>Globodera</taxon>
    </lineage>
</organism>
<protein>
    <submittedName>
        <fullName evidence="3">MATH domain-containing protein</fullName>
    </submittedName>
</protein>